<dbReference type="HOGENOM" id="CLU_2507169_0_0_0"/>
<proteinExistence type="predicted"/>
<feature type="region of interest" description="Disordered" evidence="1">
    <location>
        <begin position="66"/>
        <end position="85"/>
    </location>
</feature>
<dbReference type="KEGG" id="dpd:Deipe_4285"/>
<feature type="compositionally biased region" description="Basic residues" evidence="1">
    <location>
        <begin position="68"/>
        <end position="85"/>
    </location>
</feature>
<dbReference type="AlphaFoldDB" id="L0A6Z8"/>
<reference evidence="3" key="1">
    <citation type="submission" date="2012-03" db="EMBL/GenBank/DDBJ databases">
        <title>Complete sequence of plasmid 1 of Deinococcus peraridilitoris DSM 19664.</title>
        <authorList>
            <person name="Lucas S."/>
            <person name="Copeland A."/>
            <person name="Lapidus A."/>
            <person name="Glavina del Rio T."/>
            <person name="Dalin E."/>
            <person name="Tice H."/>
            <person name="Bruce D."/>
            <person name="Goodwin L."/>
            <person name="Pitluck S."/>
            <person name="Peters L."/>
            <person name="Mikhailova N."/>
            <person name="Lu M."/>
            <person name="Kyrpides N."/>
            <person name="Mavromatis K."/>
            <person name="Ivanova N."/>
            <person name="Brettin T."/>
            <person name="Detter J.C."/>
            <person name="Han C."/>
            <person name="Larimer F."/>
            <person name="Land M."/>
            <person name="Hauser L."/>
            <person name="Markowitz V."/>
            <person name="Cheng J.-F."/>
            <person name="Hugenholtz P."/>
            <person name="Woyke T."/>
            <person name="Wu D."/>
            <person name="Pukall R."/>
            <person name="Steenblock K."/>
            <person name="Brambilla E."/>
            <person name="Klenk H.-P."/>
            <person name="Eisen J.A."/>
        </authorList>
    </citation>
    <scope>NUCLEOTIDE SEQUENCE [LARGE SCALE GENOMIC DNA]</scope>
    <source>
        <strain evidence="3">DSM 19664 / LMG 22246 / CIP 109416 / KR-200</strain>
        <plasmid evidence="3">Plasmid pDEIPE01</plasmid>
    </source>
</reference>
<sequence length="85" mass="9902">MSVRTRAITQTLNTVISTAPHHQDRDALNKARELLALVHTLPSSRWNAVLQEAERLLEELHAHEPSKPIRRRTQHHLAREVRRHV</sequence>
<dbReference type="RefSeq" id="WP_015231528.1">
    <property type="nucleotide sequence ID" value="NC_019789.1"/>
</dbReference>
<evidence type="ECO:0000313" key="2">
    <source>
        <dbReference type="EMBL" id="AFZ69628.1"/>
    </source>
</evidence>
<keyword evidence="2" id="KW-0614">Plasmid</keyword>
<geneLocation type="plasmid" evidence="2 3">
    <name>pDEIPE01</name>
</geneLocation>
<keyword evidence="3" id="KW-1185">Reference proteome</keyword>
<organism evidence="2 3">
    <name type="scientific">Deinococcus peraridilitoris (strain DSM 19664 / LMG 22246 / CIP 109416 / KR-200)</name>
    <dbReference type="NCBI Taxonomy" id="937777"/>
    <lineage>
        <taxon>Bacteria</taxon>
        <taxon>Thermotogati</taxon>
        <taxon>Deinococcota</taxon>
        <taxon>Deinococci</taxon>
        <taxon>Deinococcales</taxon>
        <taxon>Deinococcaceae</taxon>
        <taxon>Deinococcus</taxon>
    </lineage>
</organism>
<evidence type="ECO:0000313" key="3">
    <source>
        <dbReference type="Proteomes" id="UP000010467"/>
    </source>
</evidence>
<dbReference type="EMBL" id="CP003383">
    <property type="protein sequence ID" value="AFZ69628.1"/>
    <property type="molecule type" value="Genomic_DNA"/>
</dbReference>
<dbReference type="Proteomes" id="UP000010467">
    <property type="component" value="Plasmid pDEIPE01"/>
</dbReference>
<evidence type="ECO:0000256" key="1">
    <source>
        <dbReference type="SAM" id="MobiDB-lite"/>
    </source>
</evidence>
<name>L0A6Z8_DEIPD</name>
<accession>L0A6Z8</accession>
<protein>
    <submittedName>
        <fullName evidence="2">Uncharacterized protein</fullName>
    </submittedName>
</protein>
<gene>
    <name evidence="2" type="ordered locus">Deipe_4285</name>
</gene>
<dbReference type="PATRIC" id="fig|937777.3.peg.4313"/>